<feature type="transmembrane region" description="Helical" evidence="6">
    <location>
        <begin position="220"/>
        <end position="241"/>
    </location>
</feature>
<dbReference type="Pfam" id="PF03649">
    <property type="entry name" value="UPF0014"/>
    <property type="match status" value="1"/>
</dbReference>
<dbReference type="PANTHER" id="PTHR30028">
    <property type="entry name" value="UPF0014 INNER MEMBRANE PROTEIN YBBM-RELATED"/>
    <property type="match status" value="1"/>
</dbReference>
<evidence type="ECO:0000256" key="6">
    <source>
        <dbReference type="SAM" id="Phobius"/>
    </source>
</evidence>
<reference evidence="7" key="1">
    <citation type="submission" date="2018-12" db="EMBL/GenBank/DDBJ databases">
        <authorList>
            <person name="Will S."/>
            <person name="Neumann-Schaal M."/>
            <person name="Henke P."/>
        </authorList>
    </citation>
    <scope>NUCLEOTIDE SEQUENCE</scope>
    <source>
        <strain evidence="7">PCC 7102</strain>
    </source>
</reference>
<dbReference type="PANTHER" id="PTHR30028:SF0">
    <property type="entry name" value="PROTEIN ALUMINUM SENSITIVE 3"/>
    <property type="match status" value="1"/>
</dbReference>
<feature type="transmembrane region" description="Helical" evidence="6">
    <location>
        <begin position="12"/>
        <end position="28"/>
    </location>
</feature>
<accession>A0A433UZC6</accession>
<keyword evidence="3 6" id="KW-0812">Transmembrane</keyword>
<evidence type="ECO:0000256" key="4">
    <source>
        <dbReference type="ARBA" id="ARBA00022989"/>
    </source>
</evidence>
<evidence type="ECO:0000256" key="5">
    <source>
        <dbReference type="ARBA" id="ARBA00023136"/>
    </source>
</evidence>
<dbReference type="RefSeq" id="WP_127085938.1">
    <property type="nucleotide sequence ID" value="NZ_RSCL01000027.1"/>
</dbReference>
<evidence type="ECO:0000256" key="2">
    <source>
        <dbReference type="ARBA" id="ARBA00005268"/>
    </source>
</evidence>
<feature type="transmembrane region" description="Helical" evidence="6">
    <location>
        <begin position="128"/>
        <end position="147"/>
    </location>
</feature>
<name>A0A433UZC6_9CYAN</name>
<comment type="subcellular location">
    <subcellularLocation>
        <location evidence="1">Membrane</location>
        <topology evidence="1">Multi-pass membrane protein</topology>
    </subcellularLocation>
</comment>
<evidence type="ECO:0000256" key="1">
    <source>
        <dbReference type="ARBA" id="ARBA00004141"/>
    </source>
</evidence>
<keyword evidence="4 6" id="KW-1133">Transmembrane helix</keyword>
<keyword evidence="8" id="KW-1185">Reference proteome</keyword>
<evidence type="ECO:0000256" key="3">
    <source>
        <dbReference type="ARBA" id="ARBA00022692"/>
    </source>
</evidence>
<reference evidence="7" key="2">
    <citation type="journal article" date="2019" name="Genome Biol. Evol.">
        <title>Day and night: Metabolic profiles and evolutionary relationships of six axenic non-marine cyanobacteria.</title>
        <authorList>
            <person name="Will S.E."/>
            <person name="Henke P."/>
            <person name="Boedeker C."/>
            <person name="Huang S."/>
            <person name="Brinkmann H."/>
            <person name="Rohde M."/>
            <person name="Jarek M."/>
            <person name="Friedl T."/>
            <person name="Seufert S."/>
            <person name="Schumacher M."/>
            <person name="Overmann J."/>
            <person name="Neumann-Schaal M."/>
            <person name="Petersen J."/>
        </authorList>
    </citation>
    <scope>NUCLEOTIDE SEQUENCE [LARGE SCALE GENOMIC DNA]</scope>
    <source>
        <strain evidence="7">PCC 7102</strain>
    </source>
</reference>
<comment type="caution">
    <text evidence="7">The sequence shown here is derived from an EMBL/GenBank/DDBJ whole genome shotgun (WGS) entry which is preliminary data.</text>
</comment>
<dbReference type="Proteomes" id="UP000271624">
    <property type="component" value="Unassembled WGS sequence"/>
</dbReference>
<dbReference type="GO" id="GO:0005886">
    <property type="term" value="C:plasma membrane"/>
    <property type="evidence" value="ECO:0007669"/>
    <property type="project" value="TreeGrafter"/>
</dbReference>
<feature type="transmembrane region" description="Helical" evidence="6">
    <location>
        <begin position="93"/>
        <end position="116"/>
    </location>
</feature>
<keyword evidence="5 6" id="KW-0472">Membrane</keyword>
<evidence type="ECO:0000313" key="8">
    <source>
        <dbReference type="Proteomes" id="UP000271624"/>
    </source>
</evidence>
<comment type="similarity">
    <text evidence="2">Belongs to the UPF0014 family.</text>
</comment>
<sequence>MPEIIKLDFTDLGIAVALMAITIGLSAWEKLGIEIKLLMATGRTILQLMVLGYVLDFIFAVDNVIAVLAILAVIITIAAIITRNRISQKIPLVLPLVWGAMFISTSVSIIYTNYLIIQPQRWFEPRYVIPLALMVIAGAMNAAAIAGERLVKTIDSSHLEIETHLSLGATPTQAVAQYRKEAIRAGIIPTINQMTLVGMVTIPSFFTGQLLAGVKADEAISYQIVVLFMIAFANLVTTILITRGLSRQFFNEHAQLIR</sequence>
<organism evidence="7 8">
    <name type="scientific">Dulcicalothrix desertica PCC 7102</name>
    <dbReference type="NCBI Taxonomy" id="232991"/>
    <lineage>
        <taxon>Bacteria</taxon>
        <taxon>Bacillati</taxon>
        <taxon>Cyanobacteriota</taxon>
        <taxon>Cyanophyceae</taxon>
        <taxon>Nostocales</taxon>
        <taxon>Calotrichaceae</taxon>
        <taxon>Dulcicalothrix</taxon>
    </lineage>
</organism>
<protein>
    <submittedName>
        <fullName evidence="7">Iron export ABC transporter permease subunit FetB</fullName>
    </submittedName>
</protein>
<dbReference type="OrthoDB" id="9791807at2"/>
<dbReference type="InterPro" id="IPR005226">
    <property type="entry name" value="UPF0014_fam"/>
</dbReference>
<proteinExistence type="inferred from homology"/>
<feature type="transmembrane region" description="Helical" evidence="6">
    <location>
        <begin position="64"/>
        <end position="81"/>
    </location>
</feature>
<gene>
    <name evidence="7" type="ORF">DSM106972_078730</name>
</gene>
<dbReference type="EMBL" id="RSCL01000027">
    <property type="protein sequence ID" value="RUS99171.1"/>
    <property type="molecule type" value="Genomic_DNA"/>
</dbReference>
<evidence type="ECO:0000313" key="7">
    <source>
        <dbReference type="EMBL" id="RUS99171.1"/>
    </source>
</evidence>
<dbReference type="AlphaFoldDB" id="A0A433UZC6"/>